<dbReference type="Pfam" id="PF13346">
    <property type="entry name" value="ABC2_membrane_5"/>
    <property type="match status" value="1"/>
</dbReference>
<feature type="transmembrane region" description="Helical" evidence="1">
    <location>
        <begin position="186"/>
        <end position="207"/>
    </location>
</feature>
<dbReference type="PANTHER" id="PTHR41309">
    <property type="entry name" value="MEMBRANE PROTEIN-RELATED"/>
    <property type="match status" value="1"/>
</dbReference>
<evidence type="ECO:0000313" key="2">
    <source>
        <dbReference type="EMBL" id="HIT38310.1"/>
    </source>
</evidence>
<comment type="caution">
    <text evidence="2">The sequence shown here is derived from an EMBL/GenBank/DDBJ whole genome shotgun (WGS) entry which is preliminary data.</text>
</comment>
<feature type="transmembrane region" description="Helical" evidence="1">
    <location>
        <begin position="82"/>
        <end position="103"/>
    </location>
</feature>
<dbReference type="PANTHER" id="PTHR41309:SF2">
    <property type="entry name" value="MEMBRANE PROTEIN"/>
    <property type="match status" value="1"/>
</dbReference>
<keyword evidence="1" id="KW-0812">Transmembrane</keyword>
<feature type="transmembrane region" description="Helical" evidence="1">
    <location>
        <begin position="115"/>
        <end position="138"/>
    </location>
</feature>
<feature type="transmembrane region" description="Helical" evidence="1">
    <location>
        <begin position="38"/>
        <end position="57"/>
    </location>
</feature>
<proteinExistence type="predicted"/>
<accession>A0A9D1GC59</accession>
<dbReference type="AlphaFoldDB" id="A0A9D1GC59"/>
<reference evidence="2" key="1">
    <citation type="submission" date="2020-10" db="EMBL/GenBank/DDBJ databases">
        <authorList>
            <person name="Gilroy R."/>
        </authorList>
    </citation>
    <scope>NUCLEOTIDE SEQUENCE</scope>
    <source>
        <strain evidence="2">CHK195-26880</strain>
    </source>
</reference>
<dbReference type="EMBL" id="DVKQ01000098">
    <property type="protein sequence ID" value="HIT38310.1"/>
    <property type="molecule type" value="Genomic_DNA"/>
</dbReference>
<reference evidence="2" key="2">
    <citation type="journal article" date="2021" name="PeerJ">
        <title>Extensive microbial diversity within the chicken gut microbiome revealed by metagenomics and culture.</title>
        <authorList>
            <person name="Gilroy R."/>
            <person name="Ravi A."/>
            <person name="Getino M."/>
            <person name="Pursley I."/>
            <person name="Horton D.L."/>
            <person name="Alikhan N.F."/>
            <person name="Baker D."/>
            <person name="Gharbi K."/>
            <person name="Hall N."/>
            <person name="Watson M."/>
            <person name="Adriaenssens E.M."/>
            <person name="Foster-Nyarko E."/>
            <person name="Jarju S."/>
            <person name="Secka A."/>
            <person name="Antonio M."/>
            <person name="Oren A."/>
            <person name="Chaudhuri R.R."/>
            <person name="La Ragione R."/>
            <person name="Hildebrand F."/>
            <person name="Pallen M.J."/>
        </authorList>
    </citation>
    <scope>NUCLEOTIDE SEQUENCE</scope>
    <source>
        <strain evidence="2">CHK195-26880</strain>
    </source>
</reference>
<dbReference type="Proteomes" id="UP000886833">
    <property type="component" value="Unassembled WGS sequence"/>
</dbReference>
<dbReference type="InterPro" id="IPR025699">
    <property type="entry name" value="ABC2_memb-like"/>
</dbReference>
<keyword evidence="1" id="KW-0472">Membrane</keyword>
<name>A0A9D1GC59_9FIRM</name>
<organism evidence="2 3">
    <name type="scientific">Candidatus Onthousia faecipullorum</name>
    <dbReference type="NCBI Taxonomy" id="2840887"/>
    <lineage>
        <taxon>Bacteria</taxon>
        <taxon>Bacillati</taxon>
        <taxon>Bacillota</taxon>
        <taxon>Bacilli</taxon>
        <taxon>Candidatus Onthousia</taxon>
    </lineage>
</organism>
<keyword evidence="1" id="KW-1133">Transmembrane helix</keyword>
<feature type="transmembrane region" description="Helical" evidence="1">
    <location>
        <begin position="16"/>
        <end position="32"/>
    </location>
</feature>
<gene>
    <name evidence="2" type="ORF">IAB59_07540</name>
</gene>
<sequence>MKGLIIKDLCVLKNQMKTLLLVLAFFIIFSIINEDATFILFLVPFYMIMILITTFNYDEFNKWDSYCNSLPLSRKEIVKSKYILFNATSLIVLIIGILSSLIIPNFIENTTFESLFASIIGVAFGICLVISLLIPFYYKFGANKGRIMLFLCIVILALIIGMITSLDIFNNKEIMNLLNSLNNLSIGMITLLLIIVTIIIMTISYYISVRIYKNKEL</sequence>
<feature type="transmembrane region" description="Helical" evidence="1">
    <location>
        <begin position="147"/>
        <end position="166"/>
    </location>
</feature>
<evidence type="ECO:0000313" key="3">
    <source>
        <dbReference type="Proteomes" id="UP000886833"/>
    </source>
</evidence>
<evidence type="ECO:0000256" key="1">
    <source>
        <dbReference type="SAM" id="Phobius"/>
    </source>
</evidence>
<protein>
    <submittedName>
        <fullName evidence="2">ABC-2 transporter permease</fullName>
    </submittedName>
</protein>